<organism evidence="1 2">
    <name type="scientific">Methylohalomonas lacus</name>
    <dbReference type="NCBI Taxonomy" id="398773"/>
    <lineage>
        <taxon>Bacteria</taxon>
        <taxon>Pseudomonadati</taxon>
        <taxon>Pseudomonadota</taxon>
        <taxon>Gammaproteobacteria</taxon>
        <taxon>Methylohalomonadales</taxon>
        <taxon>Methylohalomonadaceae</taxon>
        <taxon>Methylohalomonas</taxon>
    </lineage>
</organism>
<dbReference type="EMBL" id="JANUCT010000003">
    <property type="protein sequence ID" value="MCS3902458.1"/>
    <property type="molecule type" value="Genomic_DNA"/>
</dbReference>
<reference evidence="1" key="1">
    <citation type="submission" date="2022-08" db="EMBL/GenBank/DDBJ databases">
        <title>Genomic Encyclopedia of Type Strains, Phase III (KMG-III): the genomes of soil and plant-associated and newly described type strains.</title>
        <authorList>
            <person name="Whitman W."/>
        </authorList>
    </citation>
    <scope>NUCLEOTIDE SEQUENCE</scope>
    <source>
        <strain evidence="1">HMT 1</strain>
    </source>
</reference>
<sequence length="65" mass="8086">MLDRLRQKLITFWRGVRNATGDDAYQRYLEHWYAAHNDDQTQPLSRREFFQAEQQRKWNRPNRCC</sequence>
<accession>A0AAE3HL73</accession>
<protein>
    <submittedName>
        <fullName evidence="1">Uncharacterized short protein YbdD (DUF466 family)</fullName>
    </submittedName>
</protein>
<gene>
    <name evidence="1" type="ORF">J2T55_000462</name>
</gene>
<evidence type="ECO:0000313" key="2">
    <source>
        <dbReference type="Proteomes" id="UP001204445"/>
    </source>
</evidence>
<dbReference type="InterPro" id="IPR007423">
    <property type="entry name" value="Sel_put"/>
</dbReference>
<dbReference type="Proteomes" id="UP001204445">
    <property type="component" value="Unassembled WGS sequence"/>
</dbReference>
<keyword evidence="2" id="KW-1185">Reference proteome</keyword>
<dbReference type="RefSeq" id="WP_259053994.1">
    <property type="nucleotide sequence ID" value="NZ_JANUCT010000003.1"/>
</dbReference>
<proteinExistence type="predicted"/>
<evidence type="ECO:0000313" key="1">
    <source>
        <dbReference type="EMBL" id="MCS3902458.1"/>
    </source>
</evidence>
<comment type="caution">
    <text evidence="1">The sequence shown here is derived from an EMBL/GenBank/DDBJ whole genome shotgun (WGS) entry which is preliminary data.</text>
</comment>
<dbReference type="Pfam" id="PF04328">
    <property type="entry name" value="Sel_put"/>
    <property type="match status" value="1"/>
</dbReference>
<dbReference type="AlphaFoldDB" id="A0AAE3HL73"/>
<name>A0AAE3HL73_9GAMM</name>